<keyword evidence="8" id="KW-1185">Reference proteome</keyword>
<dbReference type="GO" id="GO:0003723">
    <property type="term" value="F:RNA binding"/>
    <property type="evidence" value="ECO:0007669"/>
    <property type="project" value="UniProtKB-KW"/>
</dbReference>
<dbReference type="Pfam" id="PF00849">
    <property type="entry name" value="PseudoU_synth_2"/>
    <property type="match status" value="1"/>
</dbReference>
<dbReference type="InterPro" id="IPR006145">
    <property type="entry name" value="PsdUridine_synth_RsuA/RluA"/>
</dbReference>
<evidence type="ECO:0000256" key="3">
    <source>
        <dbReference type="PIRSR" id="PIRSR606225-1"/>
    </source>
</evidence>
<comment type="function">
    <text evidence="5">Responsible for synthesis of pseudouridine from uracil.</text>
</comment>
<dbReference type="Gene3D" id="3.10.290.10">
    <property type="entry name" value="RNA-binding S4 domain"/>
    <property type="match status" value="1"/>
</dbReference>
<feature type="active site" evidence="3">
    <location>
        <position position="133"/>
    </location>
</feature>
<name>A0A7Z0PE11_9FUSO</name>
<dbReference type="AlphaFoldDB" id="A0A7Z0PE11"/>
<dbReference type="InterPro" id="IPR050188">
    <property type="entry name" value="RluA_PseudoU_synthase"/>
</dbReference>
<evidence type="ECO:0000313" key="8">
    <source>
        <dbReference type="Proteomes" id="UP000526184"/>
    </source>
</evidence>
<dbReference type="InterPro" id="IPR006225">
    <property type="entry name" value="PsdUridine_synth_RluC/D"/>
</dbReference>
<dbReference type="PROSITE" id="PS50889">
    <property type="entry name" value="S4"/>
    <property type="match status" value="1"/>
</dbReference>
<dbReference type="EMBL" id="JABMKT010000005">
    <property type="protein sequence ID" value="NYV27538.1"/>
    <property type="molecule type" value="Genomic_DNA"/>
</dbReference>
<dbReference type="GO" id="GO:0120159">
    <property type="term" value="F:rRNA pseudouridine synthase activity"/>
    <property type="evidence" value="ECO:0007669"/>
    <property type="project" value="UniProtKB-ARBA"/>
</dbReference>
<evidence type="ECO:0000259" key="6">
    <source>
        <dbReference type="SMART" id="SM00363"/>
    </source>
</evidence>
<dbReference type="InterPro" id="IPR002942">
    <property type="entry name" value="S4_RNA-bd"/>
</dbReference>
<evidence type="ECO:0000256" key="2">
    <source>
        <dbReference type="ARBA" id="ARBA00023235"/>
    </source>
</evidence>
<dbReference type="PANTHER" id="PTHR21600:SF44">
    <property type="entry name" value="RIBOSOMAL LARGE SUBUNIT PSEUDOURIDINE SYNTHASE D"/>
    <property type="match status" value="1"/>
</dbReference>
<dbReference type="InterPro" id="IPR020103">
    <property type="entry name" value="PsdUridine_synth_cat_dom_sf"/>
</dbReference>
<comment type="similarity">
    <text evidence="1 5">Belongs to the pseudouridine synthase RluA family.</text>
</comment>
<proteinExistence type="inferred from homology"/>
<dbReference type="CDD" id="cd02869">
    <property type="entry name" value="PseudoU_synth_RluA_like"/>
    <property type="match status" value="1"/>
</dbReference>
<dbReference type="InterPro" id="IPR036986">
    <property type="entry name" value="S4_RNA-bd_sf"/>
</dbReference>
<protein>
    <recommendedName>
        <fullName evidence="5">Pseudouridine synthase</fullName>
        <ecNumber evidence="5">5.4.99.-</ecNumber>
    </recommendedName>
</protein>
<reference evidence="7 8" key="1">
    <citation type="submission" date="2020-05" db="EMBL/GenBank/DDBJ databases">
        <title>Streptobacillus felis strain LHL191014123.</title>
        <authorList>
            <person name="Fawzy A."/>
            <person name="Rau J."/>
            <person name="Risse K."/>
            <person name="Schauerte N."/>
            <person name="Geiger C."/>
            <person name="Blom J."/>
            <person name="Imirzalioglu C."/>
            <person name="Falgenhauer J."/>
            <person name="Bach A."/>
            <person name="Herden C."/>
            <person name="Eisenberg T."/>
        </authorList>
    </citation>
    <scope>NUCLEOTIDE SEQUENCE [LARGE SCALE GENOMIC DNA]</scope>
    <source>
        <strain evidence="7 8">LHL191014123</strain>
    </source>
</reference>
<evidence type="ECO:0000313" key="7">
    <source>
        <dbReference type="EMBL" id="NYV27538.1"/>
    </source>
</evidence>
<evidence type="ECO:0000256" key="5">
    <source>
        <dbReference type="RuleBase" id="RU362028"/>
    </source>
</evidence>
<dbReference type="SUPFAM" id="SSF55174">
    <property type="entry name" value="Alpha-L RNA-binding motif"/>
    <property type="match status" value="1"/>
</dbReference>
<evidence type="ECO:0000256" key="4">
    <source>
        <dbReference type="PROSITE-ProRule" id="PRU00182"/>
    </source>
</evidence>
<feature type="domain" description="RNA-binding S4" evidence="6">
    <location>
        <begin position="11"/>
        <end position="74"/>
    </location>
</feature>
<organism evidence="7 8">
    <name type="scientific">Streptobacillus felis</name>
    <dbReference type="NCBI Taxonomy" id="1384509"/>
    <lineage>
        <taxon>Bacteria</taxon>
        <taxon>Fusobacteriati</taxon>
        <taxon>Fusobacteriota</taxon>
        <taxon>Fusobacteriia</taxon>
        <taxon>Fusobacteriales</taxon>
        <taxon>Leptotrichiaceae</taxon>
        <taxon>Streptobacillus</taxon>
    </lineage>
</organism>
<dbReference type="EC" id="5.4.99.-" evidence="5"/>
<dbReference type="NCBIfam" id="TIGR00005">
    <property type="entry name" value="rluA_subfam"/>
    <property type="match status" value="1"/>
</dbReference>
<dbReference type="CDD" id="cd00165">
    <property type="entry name" value="S4"/>
    <property type="match status" value="1"/>
</dbReference>
<dbReference type="GO" id="GO:0000455">
    <property type="term" value="P:enzyme-directed rRNA pseudouridine synthesis"/>
    <property type="evidence" value="ECO:0007669"/>
    <property type="project" value="TreeGrafter"/>
</dbReference>
<gene>
    <name evidence="7" type="ORF">HP397_01680</name>
</gene>
<dbReference type="SMART" id="SM00363">
    <property type="entry name" value="S4"/>
    <property type="match status" value="1"/>
</dbReference>
<accession>A0A7Z0PE11</accession>
<keyword evidence="2 5" id="KW-0413">Isomerase</keyword>
<comment type="catalytic activity">
    <reaction evidence="5">
        <text>a uridine in RNA = a pseudouridine in RNA</text>
        <dbReference type="Rhea" id="RHEA:48348"/>
        <dbReference type="Rhea" id="RHEA-COMP:12068"/>
        <dbReference type="Rhea" id="RHEA-COMP:12069"/>
        <dbReference type="ChEBI" id="CHEBI:65314"/>
        <dbReference type="ChEBI" id="CHEBI:65315"/>
    </reaction>
</comment>
<evidence type="ECO:0000256" key="1">
    <source>
        <dbReference type="ARBA" id="ARBA00010876"/>
    </source>
</evidence>
<dbReference type="Proteomes" id="UP000526184">
    <property type="component" value="Unassembled WGS sequence"/>
</dbReference>
<dbReference type="PROSITE" id="PS01129">
    <property type="entry name" value="PSI_RLU"/>
    <property type="match status" value="1"/>
</dbReference>
<dbReference type="Pfam" id="PF01479">
    <property type="entry name" value="S4"/>
    <property type="match status" value="1"/>
</dbReference>
<dbReference type="InterPro" id="IPR006224">
    <property type="entry name" value="PsdUridine_synth_RluA-like_CS"/>
</dbReference>
<keyword evidence="4" id="KW-0694">RNA-binding</keyword>
<dbReference type="SUPFAM" id="SSF55120">
    <property type="entry name" value="Pseudouridine synthase"/>
    <property type="match status" value="1"/>
</dbReference>
<comment type="caution">
    <text evidence="7">The sequence shown here is derived from an EMBL/GenBank/DDBJ whole genome shotgun (WGS) entry which is preliminary data.</text>
</comment>
<dbReference type="PANTHER" id="PTHR21600">
    <property type="entry name" value="MITOCHONDRIAL RNA PSEUDOURIDINE SYNTHASE"/>
    <property type="match status" value="1"/>
</dbReference>
<dbReference type="Gene3D" id="3.30.2350.10">
    <property type="entry name" value="Pseudouridine synthase"/>
    <property type="match status" value="1"/>
</dbReference>
<sequence length="298" mass="34352">MLIEVKEDNLERIDVYLSRILDETRSRIQELIKSENILVNDKKTKASYKVSAGDNILVEIPEVKEVDIKAQNIDIDIVYEDEYLAIINKYAGMVVHPSKGHEENTLVNAIMFKIKDLSGINGDLRPGIVHRLDKNTSGLIIIAKDDKTHNRLTEMFKNKEIKKIYYAIVKGNIKKKSGRIETMIGRNPNDRKKMAVVESGKLAITNYEVVDSNEKYSLVKVNLETGRTHQIRVHLSHFFFPILGDDVYGRKDEYERQMLHAYSLEFIHPITNKEIKVLGQIHKDFINALNRCGLEFEK</sequence>